<dbReference type="Gene3D" id="1.10.472.30">
    <property type="entry name" value="Transcription elongation factor S-II, central domain"/>
    <property type="match status" value="1"/>
</dbReference>
<evidence type="ECO:0000313" key="6">
    <source>
        <dbReference type="EMBL" id="CAD7273321.1"/>
    </source>
</evidence>
<proteinExistence type="predicted"/>
<keyword evidence="2 3" id="KW-0539">Nucleus</keyword>
<reference evidence="6" key="1">
    <citation type="submission" date="2020-11" db="EMBL/GenBank/DDBJ databases">
        <authorList>
            <person name="Tran Van P."/>
        </authorList>
    </citation>
    <scope>NUCLEOTIDE SEQUENCE</scope>
</reference>
<evidence type="ECO:0000256" key="2">
    <source>
        <dbReference type="ARBA" id="ARBA00023242"/>
    </source>
</evidence>
<sequence>MDRFVIRLPKGSDVPKPKISKFRQTRIEDLAGVIKLKEIERCKTLAANPDSDPAQLLRCLHCFLNKRPAAEIIKKTEIGPVIMSLRKHSDERVASVATEVYKSWKKHALRSANRPKLDVEYDEKTCVMREKAITLLKDSLKTEDEVIVSSMEAEIFRSTNSILNKEYKRRVRKLVFALKHDQEFCDSVKSGALSPAVAALMRSSS</sequence>
<dbReference type="InterPro" id="IPR036575">
    <property type="entry name" value="TFIIS_cen_dom_sf"/>
</dbReference>
<dbReference type="AlphaFoldDB" id="A0A7R9G9Z8"/>
<dbReference type="EMBL" id="OA882155">
    <property type="protein sequence ID" value="CAD7273321.1"/>
    <property type="molecule type" value="Genomic_DNA"/>
</dbReference>
<evidence type="ECO:0000313" key="7">
    <source>
        <dbReference type="Proteomes" id="UP000678499"/>
    </source>
</evidence>
<feature type="domain" description="TFIIS central" evidence="5">
    <location>
        <begin position="128"/>
        <end position="205"/>
    </location>
</feature>
<dbReference type="InterPro" id="IPR003618">
    <property type="entry name" value="TFIIS_cen_dom"/>
</dbReference>
<dbReference type="SUPFAM" id="SSF46942">
    <property type="entry name" value="Elongation factor TFIIS domain 2"/>
    <property type="match status" value="1"/>
</dbReference>
<dbReference type="GO" id="GO:0006351">
    <property type="term" value="P:DNA-templated transcription"/>
    <property type="evidence" value="ECO:0007669"/>
    <property type="project" value="InterPro"/>
</dbReference>
<evidence type="ECO:0008006" key="8">
    <source>
        <dbReference type="Google" id="ProtNLM"/>
    </source>
</evidence>
<evidence type="ECO:0000256" key="3">
    <source>
        <dbReference type="PROSITE-ProRule" id="PRU00649"/>
    </source>
</evidence>
<accession>A0A7R9G9Z8</accession>
<dbReference type="Pfam" id="PF08711">
    <property type="entry name" value="Med26"/>
    <property type="match status" value="1"/>
</dbReference>
<dbReference type="InterPro" id="IPR035441">
    <property type="entry name" value="TFIIS/LEDGF_dom_sf"/>
</dbReference>
<dbReference type="GO" id="GO:0005634">
    <property type="term" value="C:nucleus"/>
    <property type="evidence" value="ECO:0007669"/>
    <property type="project" value="UniProtKB-SubCell"/>
</dbReference>
<dbReference type="Proteomes" id="UP000678499">
    <property type="component" value="Unassembled WGS sequence"/>
</dbReference>
<evidence type="ECO:0000259" key="5">
    <source>
        <dbReference type="PROSITE" id="PS51321"/>
    </source>
</evidence>
<protein>
    <recommendedName>
        <fullName evidence="8">Transcription elongation factor A N-terminal and central domain-containing protein 2</fullName>
    </recommendedName>
</protein>
<evidence type="ECO:0000259" key="4">
    <source>
        <dbReference type="PROSITE" id="PS51319"/>
    </source>
</evidence>
<evidence type="ECO:0000256" key="1">
    <source>
        <dbReference type="ARBA" id="ARBA00004123"/>
    </source>
</evidence>
<dbReference type="PROSITE" id="PS51321">
    <property type="entry name" value="TFIIS_CENTRAL"/>
    <property type="match status" value="1"/>
</dbReference>
<name>A0A7R9G9Z8_9CRUS</name>
<dbReference type="OrthoDB" id="44867at2759"/>
<keyword evidence="7" id="KW-1185">Reference proteome</keyword>
<dbReference type="SUPFAM" id="SSF47676">
    <property type="entry name" value="Conserved domain common to transcription factors TFIIS, elongin A, CRSP70"/>
    <property type="match status" value="1"/>
</dbReference>
<dbReference type="SMART" id="SM00509">
    <property type="entry name" value="TFS2N"/>
    <property type="match status" value="1"/>
</dbReference>
<dbReference type="InterPro" id="IPR017923">
    <property type="entry name" value="TFIIS_N"/>
</dbReference>
<organism evidence="6">
    <name type="scientific">Notodromas monacha</name>
    <dbReference type="NCBI Taxonomy" id="399045"/>
    <lineage>
        <taxon>Eukaryota</taxon>
        <taxon>Metazoa</taxon>
        <taxon>Ecdysozoa</taxon>
        <taxon>Arthropoda</taxon>
        <taxon>Crustacea</taxon>
        <taxon>Oligostraca</taxon>
        <taxon>Ostracoda</taxon>
        <taxon>Podocopa</taxon>
        <taxon>Podocopida</taxon>
        <taxon>Cypridocopina</taxon>
        <taxon>Cypridoidea</taxon>
        <taxon>Cyprididae</taxon>
        <taxon>Notodromas</taxon>
    </lineage>
</organism>
<comment type="subcellular location">
    <subcellularLocation>
        <location evidence="1 3">Nucleus</location>
    </subcellularLocation>
</comment>
<dbReference type="Gene3D" id="1.20.930.10">
    <property type="entry name" value="Conserved domain common to transcription factors TFIIS, elongin A, CRSP70"/>
    <property type="match status" value="1"/>
</dbReference>
<gene>
    <name evidence="6" type="ORF">NMOB1V02_LOCUS1214</name>
</gene>
<dbReference type="EMBL" id="CAJPEX010000118">
    <property type="protein sequence ID" value="CAG0913473.1"/>
    <property type="molecule type" value="Genomic_DNA"/>
</dbReference>
<dbReference type="Pfam" id="PF07500">
    <property type="entry name" value="TFIIS_M"/>
    <property type="match status" value="1"/>
</dbReference>
<dbReference type="InterPro" id="IPR003617">
    <property type="entry name" value="TFIIS/CRSP70_N_sub"/>
</dbReference>
<feature type="domain" description="TFIIS N-terminal" evidence="4">
    <location>
        <begin position="37"/>
        <end position="111"/>
    </location>
</feature>
<dbReference type="PROSITE" id="PS51319">
    <property type="entry name" value="TFIIS_N"/>
    <property type="match status" value="1"/>
</dbReference>